<evidence type="ECO:0000313" key="2">
    <source>
        <dbReference type="EMBL" id="ONK67187.1"/>
    </source>
</evidence>
<feature type="region of interest" description="Disordered" evidence="1">
    <location>
        <begin position="79"/>
        <end position="113"/>
    </location>
</feature>
<feature type="compositionally biased region" description="Basic and acidic residues" evidence="1">
    <location>
        <begin position="96"/>
        <end position="107"/>
    </location>
</feature>
<reference evidence="3" key="1">
    <citation type="journal article" date="2017" name="Nat. Commun.">
        <title>The asparagus genome sheds light on the origin and evolution of a young Y chromosome.</title>
        <authorList>
            <person name="Harkess A."/>
            <person name="Zhou J."/>
            <person name="Xu C."/>
            <person name="Bowers J.E."/>
            <person name="Van der Hulst R."/>
            <person name="Ayyampalayam S."/>
            <person name="Mercati F."/>
            <person name="Riccardi P."/>
            <person name="McKain M.R."/>
            <person name="Kakrana A."/>
            <person name="Tang H."/>
            <person name="Ray J."/>
            <person name="Groenendijk J."/>
            <person name="Arikit S."/>
            <person name="Mathioni S.M."/>
            <person name="Nakano M."/>
            <person name="Shan H."/>
            <person name="Telgmann-Rauber A."/>
            <person name="Kanno A."/>
            <person name="Yue Z."/>
            <person name="Chen H."/>
            <person name="Li W."/>
            <person name="Chen Y."/>
            <person name="Xu X."/>
            <person name="Zhang Y."/>
            <person name="Luo S."/>
            <person name="Chen H."/>
            <person name="Gao J."/>
            <person name="Mao Z."/>
            <person name="Pires J.C."/>
            <person name="Luo M."/>
            <person name="Kudrna D."/>
            <person name="Wing R.A."/>
            <person name="Meyers B.C."/>
            <person name="Yi K."/>
            <person name="Kong H."/>
            <person name="Lavrijsen P."/>
            <person name="Sunseri F."/>
            <person name="Falavigna A."/>
            <person name="Ye Y."/>
            <person name="Leebens-Mack J.H."/>
            <person name="Chen G."/>
        </authorList>
    </citation>
    <scope>NUCLEOTIDE SEQUENCE [LARGE SCALE GENOMIC DNA]</scope>
    <source>
        <strain evidence="3">cv. DH0086</strain>
    </source>
</reference>
<keyword evidence="3" id="KW-1185">Reference proteome</keyword>
<dbReference type="Gramene" id="ONK67187">
    <property type="protein sequence ID" value="ONK67187"/>
    <property type="gene ID" value="A4U43_C06F17170"/>
</dbReference>
<dbReference type="EMBL" id="CM007386">
    <property type="protein sequence ID" value="ONK67187.1"/>
    <property type="molecule type" value="Genomic_DNA"/>
</dbReference>
<gene>
    <name evidence="2" type="ORF">A4U43_C06F17170</name>
</gene>
<dbReference type="Proteomes" id="UP000243459">
    <property type="component" value="Chromosome 6"/>
</dbReference>
<name>A0A5P1EPX1_ASPOF</name>
<protein>
    <submittedName>
        <fullName evidence="2">Uncharacterized protein</fullName>
    </submittedName>
</protein>
<organism evidence="2 3">
    <name type="scientific">Asparagus officinalis</name>
    <name type="common">Garden asparagus</name>
    <dbReference type="NCBI Taxonomy" id="4686"/>
    <lineage>
        <taxon>Eukaryota</taxon>
        <taxon>Viridiplantae</taxon>
        <taxon>Streptophyta</taxon>
        <taxon>Embryophyta</taxon>
        <taxon>Tracheophyta</taxon>
        <taxon>Spermatophyta</taxon>
        <taxon>Magnoliopsida</taxon>
        <taxon>Liliopsida</taxon>
        <taxon>Asparagales</taxon>
        <taxon>Asparagaceae</taxon>
        <taxon>Asparagoideae</taxon>
        <taxon>Asparagus</taxon>
    </lineage>
</organism>
<evidence type="ECO:0000256" key="1">
    <source>
        <dbReference type="SAM" id="MobiDB-lite"/>
    </source>
</evidence>
<dbReference type="AlphaFoldDB" id="A0A5P1EPX1"/>
<accession>A0A5P1EPX1</accession>
<sequence>MGTGGGQVGGALLARDAVRRSCGASSGAYAGDDLGSRQYEEQGVMRRCRRRRRSAAGGDIVTRSERGCCLARDLGTRRVKRTSGGVERTTNGRGAHACEQRPRESERSWGQGSVDRALLQELA</sequence>
<proteinExistence type="predicted"/>
<feature type="region of interest" description="Disordered" evidence="1">
    <location>
        <begin position="23"/>
        <end position="58"/>
    </location>
</feature>
<feature type="compositionally biased region" description="Basic and acidic residues" evidence="1">
    <location>
        <begin position="34"/>
        <end position="44"/>
    </location>
</feature>
<evidence type="ECO:0000313" key="3">
    <source>
        <dbReference type="Proteomes" id="UP000243459"/>
    </source>
</evidence>